<keyword evidence="1" id="KW-0175">Coiled coil</keyword>
<organism evidence="2 3">
    <name type="scientific">Vigna unguiculata</name>
    <name type="common">Cowpea</name>
    <dbReference type="NCBI Taxonomy" id="3917"/>
    <lineage>
        <taxon>Eukaryota</taxon>
        <taxon>Viridiplantae</taxon>
        <taxon>Streptophyta</taxon>
        <taxon>Embryophyta</taxon>
        <taxon>Tracheophyta</taxon>
        <taxon>Spermatophyta</taxon>
        <taxon>Magnoliopsida</taxon>
        <taxon>eudicotyledons</taxon>
        <taxon>Gunneridae</taxon>
        <taxon>Pentapetalae</taxon>
        <taxon>rosids</taxon>
        <taxon>fabids</taxon>
        <taxon>Fabales</taxon>
        <taxon>Fabaceae</taxon>
        <taxon>Papilionoideae</taxon>
        <taxon>50 kb inversion clade</taxon>
        <taxon>NPAAA clade</taxon>
        <taxon>indigoferoid/millettioid clade</taxon>
        <taxon>Phaseoleae</taxon>
        <taxon>Vigna</taxon>
    </lineage>
</organism>
<sequence>MRLETVLYTLNEFQARVMVMGRHLETMLSQLPDTGKLTAEIENLQKKLVEANNRRQEVSLQLGNVKNERSQLLVERSALKARCRELEKKDEESHVALELLEKELATSKKENVVAVGRIYQLEGYVMSQHEEGFYKALR</sequence>
<keyword evidence="3" id="KW-1185">Reference proteome</keyword>
<name>A0A4D6MT18_VIGUN</name>
<evidence type="ECO:0000256" key="1">
    <source>
        <dbReference type="SAM" id="Coils"/>
    </source>
</evidence>
<dbReference type="EMBL" id="CP039352">
    <property type="protein sequence ID" value="QCE04553.1"/>
    <property type="molecule type" value="Genomic_DNA"/>
</dbReference>
<feature type="coiled-coil region" evidence="1">
    <location>
        <begin position="34"/>
        <end position="103"/>
    </location>
</feature>
<dbReference type="AlphaFoldDB" id="A0A4D6MT18"/>
<proteinExistence type="predicted"/>
<gene>
    <name evidence="2" type="ORF">DEO72_LG8g2589</name>
</gene>
<dbReference type="Proteomes" id="UP000501690">
    <property type="component" value="Linkage Group LG8"/>
</dbReference>
<evidence type="ECO:0000313" key="3">
    <source>
        <dbReference type="Proteomes" id="UP000501690"/>
    </source>
</evidence>
<accession>A0A4D6MT18</accession>
<reference evidence="2 3" key="1">
    <citation type="submission" date="2019-04" db="EMBL/GenBank/DDBJ databases">
        <title>An improved genome assembly and genetic linkage map for asparagus bean, Vigna unguiculata ssp. sesquipedialis.</title>
        <authorList>
            <person name="Xia Q."/>
            <person name="Zhang R."/>
            <person name="Dong Y."/>
        </authorList>
    </citation>
    <scope>NUCLEOTIDE SEQUENCE [LARGE SCALE GENOMIC DNA]</scope>
    <source>
        <tissue evidence="2">Leaf</tissue>
    </source>
</reference>
<protein>
    <submittedName>
        <fullName evidence="2">Uncharacterized protein</fullName>
    </submittedName>
</protein>
<evidence type="ECO:0000313" key="2">
    <source>
        <dbReference type="EMBL" id="QCE04553.1"/>
    </source>
</evidence>